<comment type="caution">
    <text evidence="4">The sequence shown here is derived from an EMBL/GenBank/DDBJ whole genome shotgun (WGS) entry which is preliminary data.</text>
</comment>
<dbReference type="Gene3D" id="2.60.120.430">
    <property type="entry name" value="Galactose-binding lectin"/>
    <property type="match status" value="1"/>
</dbReference>
<feature type="compositionally biased region" description="Basic and acidic residues" evidence="2">
    <location>
        <begin position="1776"/>
        <end position="1786"/>
    </location>
</feature>
<proteinExistence type="predicted"/>
<dbReference type="Pfam" id="PF02368">
    <property type="entry name" value="Big_2"/>
    <property type="match status" value="1"/>
</dbReference>
<dbReference type="Proteomes" id="UP001595882">
    <property type="component" value="Unassembled WGS sequence"/>
</dbReference>
<dbReference type="InterPro" id="IPR018711">
    <property type="entry name" value="NAGPA"/>
</dbReference>
<dbReference type="InterPro" id="IPR004843">
    <property type="entry name" value="Calcineurin-like_PHP"/>
</dbReference>
<dbReference type="EMBL" id="JBHSDT010000008">
    <property type="protein sequence ID" value="MFC4403795.1"/>
    <property type="molecule type" value="Genomic_DNA"/>
</dbReference>
<sequence>MNIELTKTRRHRRRKGKALYILLIFVMVFSSFSQISAAPLPETEYGTVLDTRQVELVPEVDYSWRNMDTEHGLQKMHVVEFNPANEHLHLQGGTSKGKVRGFQQLTGMAADVDAQGNRVISGINGDFYEVATGIPNGMFINNGEIWNTANSNNRYAFGITDDGRSVYGRPNQHLTKELVINGQSYPINHINRSRGDNQLVLYTDKYYTSTQTDSDGDEVIVRILSGSVKSGETLVMEVVEVKKGQGNTKLVEGQAVLSASGTARDVLAGLQAGDQLEASFQLEAPWDEVVTAIGGSAMLVENGVANTDASNGVHPRSAIGTKPDGSIVMFEVDGRQPGFSEGLGLDDLALVMKDLGVENAINLDGGGSSTFIGRMPGDTTAQMLNSGSDGGERSNANGLLLVSTAPETNVAENLVISPSFERILAGSSLPLEASAVDSNGHAVPFDGTLNWSVDQGLGSIADGHFTASDLAGTGEIRVSSANVNDGLATVEVVNQITELQLETAELAVMPGETIPLDITALRNGQVIQSDADQFDWKVEGDIGSINAEGVFTATEQDAVEGKIIVSYGAISTEMVINVGMPPVVVENFDGFSEEFAFSDRYYSQSGAAYTSVNAELETNPDYVRSGDHSLRLDYDFRGKTGTSGAYLTVRGASNRLEVPGYPQKIGMWVYGDGQGHWLRAQLRDGDGNAVPVNFTGSNPGVDWVGWRYVEANIPQGRPLPLSIDMPVRYMETSNENKTAGTLFVDDIRVLYGEVEEDREPPIIRDIYPADNETIDTNMPTIKAFAEDAHYDPALHPANTLINPDKIRMYVDGEQVEPALYPLNGQISYTPEESLSDGIHYVKLAVRDMSENETIREWQFNVDTGSSKFRYTTPTEVYAGHTYTVDLTAEQIEKLSGGHLAFQFDPNQTANWSVTPHSLLSDGQVSSEIGQDGLVKVMFENLENQSLTDEDVLAQIQYTVKGTAAGTNQIQFVSGDMLQVGGSEPQSYAGVHLESQIGHELSLEWNDQYAQGQTTTFTVKDEQGQPVAGASLYANGERVGDESLVTDENGLLQTALLTQEVTTHSIQAVEGIRHSQVQDFEVSELAGEMEPYNISVAMGVNPTTERRFNWNTHPSIDTTVVEVVKTEEFTSFEAENVETYQGSNYSYNTTLHGTIRVHKASADGLEPGTSYTYRVGDGEGYYSQTGTFKTAPASDDQTKFLLFGDSQAGSLETFQIWGNTLDTAMNSNPDSDFILHMGDMVDHGHNEQQWNWWFETAQEHLLNTTVQTVVGNHEVTGTRMNEDYLAHYNNPSTGSPSGALDGTVYSFDYNNIHFVFLNSEYDYEAQSEWLRNDLAESDKKWTVAVFHRSPYGSTYVTEAVQKHWVPVFDEFGVDLVLNGHDHIYLRSHPMKGGQQVAEGEGTTYMTPGATGNKFYGLTEYPWQKVVDDENTQMYSTVEVTGENLHVITKTVGGRTVDEFSLTPLDKPHTVPDSIKLSKTEVDLAVGESEQLEATVLPENAADKGVEWSVVDQSPVVSVTENGMVTAHAAGEARVRATSTANPEVYAEAIIRVTEKPVELTAHLSGENIVRAGDEFTLLYGLEGMKGQLPAQEVTIRFNEEQISFEGFAETAEKEGFSILSHELSPGELKFTAVDHSQDAESLNENLQKLIFRANKKTDSAISNIILNDVVMEDQNGEEVLIPGMTFEVTIQGAVDASKLNKLIEKAQQLYDGKGNHPVEYEEEARKVFHNAIEAAQLVADDITATKAELDQAEKELKQAIKAYRDAKIPPNSGKGKGKGDSKPGKQK</sequence>
<reference evidence="5" key="1">
    <citation type="journal article" date="2019" name="Int. J. Syst. Evol. Microbiol.">
        <title>The Global Catalogue of Microorganisms (GCM) 10K type strain sequencing project: providing services to taxonomists for standard genome sequencing and annotation.</title>
        <authorList>
            <consortium name="The Broad Institute Genomics Platform"/>
            <consortium name="The Broad Institute Genome Sequencing Center for Infectious Disease"/>
            <person name="Wu L."/>
            <person name="Ma J."/>
        </authorList>
    </citation>
    <scope>NUCLEOTIDE SEQUENCE [LARGE SCALE GENOMIC DNA]</scope>
    <source>
        <strain evidence="5">CCUG 37865</strain>
    </source>
</reference>
<keyword evidence="4" id="KW-0378">Hydrolase</keyword>
<keyword evidence="4" id="KW-0456">Lyase</keyword>
<keyword evidence="4" id="KW-0326">Glycosidase</keyword>
<evidence type="ECO:0000259" key="3">
    <source>
        <dbReference type="SMART" id="SM00635"/>
    </source>
</evidence>
<dbReference type="GO" id="GO:0016829">
    <property type="term" value="F:lyase activity"/>
    <property type="evidence" value="ECO:0007669"/>
    <property type="project" value="UniProtKB-KW"/>
</dbReference>
<dbReference type="RefSeq" id="WP_390252329.1">
    <property type="nucleotide sequence ID" value="NZ_JBHSDT010000008.1"/>
</dbReference>
<dbReference type="InterPro" id="IPR002102">
    <property type="entry name" value="Cohesin_dom"/>
</dbReference>
<dbReference type="Pfam" id="PF00963">
    <property type="entry name" value="Cohesin"/>
    <property type="match status" value="1"/>
</dbReference>
<dbReference type="Pfam" id="PF09992">
    <property type="entry name" value="NAGPA"/>
    <property type="match status" value="1"/>
</dbReference>
<dbReference type="Gene3D" id="2.60.40.1080">
    <property type="match status" value="1"/>
</dbReference>
<feature type="domain" description="BIG2" evidence="3">
    <location>
        <begin position="1469"/>
        <end position="1546"/>
    </location>
</feature>
<evidence type="ECO:0000256" key="1">
    <source>
        <dbReference type="ARBA" id="ARBA00022729"/>
    </source>
</evidence>
<dbReference type="InterPro" id="IPR003343">
    <property type="entry name" value="Big_2"/>
</dbReference>
<dbReference type="Pfam" id="PF00149">
    <property type="entry name" value="Metallophos"/>
    <property type="match status" value="1"/>
</dbReference>
<dbReference type="SUPFAM" id="SSF49384">
    <property type="entry name" value="Carbohydrate-binding domain"/>
    <property type="match status" value="2"/>
</dbReference>
<dbReference type="Gene3D" id="2.60.40.680">
    <property type="match status" value="2"/>
</dbReference>
<dbReference type="InterPro" id="IPR029052">
    <property type="entry name" value="Metallo-depent_PP-like"/>
</dbReference>
<dbReference type="Pfam" id="PF16656">
    <property type="entry name" value="Pur_ac_phosph_N"/>
    <property type="match status" value="1"/>
</dbReference>
<gene>
    <name evidence="4" type="ORF">ACFOY7_12005</name>
</gene>
<keyword evidence="1" id="KW-0732">Signal</keyword>
<feature type="region of interest" description="Disordered" evidence="2">
    <location>
        <begin position="1760"/>
        <end position="1786"/>
    </location>
</feature>
<evidence type="ECO:0000313" key="4">
    <source>
        <dbReference type="EMBL" id="MFC4403795.1"/>
    </source>
</evidence>
<dbReference type="InterPro" id="IPR008963">
    <property type="entry name" value="Purple_acid_Pase-like_N"/>
</dbReference>
<dbReference type="InterPro" id="IPR015914">
    <property type="entry name" value="PAPs_N"/>
</dbReference>
<evidence type="ECO:0000313" key="5">
    <source>
        <dbReference type="Proteomes" id="UP001595882"/>
    </source>
</evidence>
<dbReference type="Gene3D" id="1.20.1270.90">
    <property type="entry name" value="AF1782-like"/>
    <property type="match status" value="1"/>
</dbReference>
<dbReference type="InterPro" id="IPR008965">
    <property type="entry name" value="CBM2/CBM3_carb-bd_dom_sf"/>
</dbReference>
<dbReference type="InterPro" id="IPR008964">
    <property type="entry name" value="Invasin/intimin_cell_adhesion"/>
</dbReference>
<dbReference type="PANTHER" id="PTHR45867">
    <property type="entry name" value="PURPLE ACID PHOSPHATASE"/>
    <property type="match status" value="1"/>
</dbReference>
<dbReference type="Gene3D" id="3.60.21.10">
    <property type="match status" value="1"/>
</dbReference>
<dbReference type="GO" id="GO:0016798">
    <property type="term" value="F:hydrolase activity, acting on glycosyl bonds"/>
    <property type="evidence" value="ECO:0007669"/>
    <property type="project" value="UniProtKB-KW"/>
</dbReference>
<evidence type="ECO:0000256" key="2">
    <source>
        <dbReference type="SAM" id="MobiDB-lite"/>
    </source>
</evidence>
<dbReference type="PANTHER" id="PTHR45867:SF3">
    <property type="entry name" value="ACID PHOSPHATASE TYPE 7"/>
    <property type="match status" value="1"/>
</dbReference>
<dbReference type="SUPFAM" id="SSF49373">
    <property type="entry name" value="Invasin/intimin cell-adhesion fragments"/>
    <property type="match status" value="1"/>
</dbReference>
<dbReference type="SUPFAM" id="SSF56300">
    <property type="entry name" value="Metallo-dependent phosphatases"/>
    <property type="match status" value="1"/>
</dbReference>
<organism evidence="4 5">
    <name type="scientific">Gracilibacillus xinjiangensis</name>
    <dbReference type="NCBI Taxonomy" id="1193282"/>
    <lineage>
        <taxon>Bacteria</taxon>
        <taxon>Bacillati</taxon>
        <taxon>Bacillota</taxon>
        <taxon>Bacilli</taxon>
        <taxon>Bacillales</taxon>
        <taxon>Bacillaceae</taxon>
        <taxon>Gracilibacillus</taxon>
    </lineage>
</organism>
<dbReference type="SMART" id="SM00635">
    <property type="entry name" value="BID_2"/>
    <property type="match status" value="1"/>
</dbReference>
<protein>
    <submittedName>
        <fullName evidence="4">Phosphodiester glycosidase family protein</fullName>
    </submittedName>
</protein>
<dbReference type="SUPFAM" id="SSF49363">
    <property type="entry name" value="Purple acid phosphatase, N-terminal domain"/>
    <property type="match status" value="1"/>
</dbReference>
<keyword evidence="5" id="KW-1185">Reference proteome</keyword>
<name>A0ABV8WWH7_9BACI</name>
<accession>A0ABV8WWH7</accession>
<dbReference type="Gene3D" id="2.60.40.380">
    <property type="entry name" value="Purple acid phosphatase-like, N-terminal"/>
    <property type="match status" value="1"/>
</dbReference>